<dbReference type="Pfam" id="PF11367">
    <property type="entry name" value="Tail_completion_gp17"/>
    <property type="match status" value="1"/>
</dbReference>
<keyword evidence="2" id="KW-1185">Reference proteome</keyword>
<sequence length="137" mass="14897">MTDPSLALQKLIRARLAEAAAVTSLVDPHRILDRGARPEGFPCIIIGEGQTVYADDFDAYHDRIFADVHLWTEEPGLAGAKEIAGAVREALRSRPWSMDGHVCRALTVAGARFMRDPDGTHGHGIVSVMAIVQRRAA</sequence>
<dbReference type="InterPro" id="IPR021508">
    <property type="entry name" value="Gp17-like"/>
</dbReference>
<proteinExistence type="predicted"/>
<dbReference type="Proteomes" id="UP000295678">
    <property type="component" value="Unassembled WGS sequence"/>
</dbReference>
<gene>
    <name evidence="1" type="ORF">EDC22_102352</name>
</gene>
<dbReference type="RefSeq" id="WP_165926794.1">
    <property type="nucleotide sequence ID" value="NZ_SMAK01000002.1"/>
</dbReference>
<accession>A0A4R3MHF9</accession>
<dbReference type="AlphaFoldDB" id="A0A4R3MHF9"/>
<name>A0A4R3MHF9_9HYPH</name>
<dbReference type="Gene3D" id="3.30.2000.30">
    <property type="match status" value="1"/>
</dbReference>
<dbReference type="EMBL" id="SMAK01000002">
    <property type="protein sequence ID" value="TCT12667.1"/>
    <property type="molecule type" value="Genomic_DNA"/>
</dbReference>
<reference evidence="1 2" key="1">
    <citation type="submission" date="2019-03" db="EMBL/GenBank/DDBJ databases">
        <title>Genomic Encyclopedia of Type Strains, Phase IV (KMG-IV): sequencing the most valuable type-strain genomes for metagenomic binning, comparative biology and taxonomic classification.</title>
        <authorList>
            <person name="Goeker M."/>
        </authorList>
    </citation>
    <scope>NUCLEOTIDE SEQUENCE [LARGE SCALE GENOMIC DNA]</scope>
    <source>
        <strain evidence="1 2">DSM 19345</strain>
    </source>
</reference>
<evidence type="ECO:0000313" key="2">
    <source>
        <dbReference type="Proteomes" id="UP000295678"/>
    </source>
</evidence>
<protein>
    <submittedName>
        <fullName evidence="1">Uncharacterized protein DUF3168</fullName>
    </submittedName>
</protein>
<dbReference type="InterPro" id="IPR053745">
    <property type="entry name" value="Viral_Tail_Comp_sf"/>
</dbReference>
<evidence type="ECO:0000313" key="1">
    <source>
        <dbReference type="EMBL" id="TCT12667.1"/>
    </source>
</evidence>
<organism evidence="1 2">
    <name type="scientific">Tepidamorphus gemmatus</name>
    <dbReference type="NCBI Taxonomy" id="747076"/>
    <lineage>
        <taxon>Bacteria</taxon>
        <taxon>Pseudomonadati</taxon>
        <taxon>Pseudomonadota</taxon>
        <taxon>Alphaproteobacteria</taxon>
        <taxon>Hyphomicrobiales</taxon>
        <taxon>Tepidamorphaceae</taxon>
        <taxon>Tepidamorphus</taxon>
    </lineage>
</organism>
<comment type="caution">
    <text evidence="1">The sequence shown here is derived from an EMBL/GenBank/DDBJ whole genome shotgun (WGS) entry which is preliminary data.</text>
</comment>